<evidence type="ECO:0000256" key="1">
    <source>
        <dbReference type="ARBA" id="ARBA00012513"/>
    </source>
</evidence>
<keyword evidence="7" id="KW-0808">Transferase</keyword>
<dbReference type="Proteomes" id="UP000285301">
    <property type="component" value="Unassembled WGS sequence"/>
</dbReference>
<evidence type="ECO:0000256" key="5">
    <source>
        <dbReference type="SAM" id="MobiDB-lite"/>
    </source>
</evidence>
<gene>
    <name evidence="7" type="ORF">B4U79_15755</name>
</gene>
<evidence type="ECO:0000256" key="4">
    <source>
        <dbReference type="PROSITE-ProRule" id="PRU10141"/>
    </source>
</evidence>
<dbReference type="Pfam" id="PF00069">
    <property type="entry name" value="Pkinase"/>
    <property type="match status" value="1"/>
</dbReference>
<dbReference type="OrthoDB" id="2687620at2759"/>
<dbReference type="STRING" id="1965070.A0A443RQ47"/>
<dbReference type="SUPFAM" id="SSF56112">
    <property type="entry name" value="Protein kinase-like (PK-like)"/>
    <property type="match status" value="1"/>
</dbReference>
<keyword evidence="2 4" id="KW-0547">Nucleotide-binding</keyword>
<sequence length="514" mass="58861">MSKVRKTANAVEKAKRQVLAPRVADNGYRLPDPLPKGEILTDSVKTQWIIGESIGCGGFGEIYAAKRLANNAEVNGESDYDYVAKVDNYNGPLFAEIHFYHRVAKSEEVNKWMQKEGLKFLGIPRYIASGLHKKTASKTIVKSKNRMAKSSKLNQNNEMPDYRFLIMQRFGKDLQSILNENNKFDLKTAYTIAIKVIDTLKYIHHNGYIHADVKASNLLLGRKRSSRRLSNDSFDEIYLVDYGLVERYITREGEHRNYEEDQRRAHNGTIEFTSRDAHIGALSRRSDLEILAYNILSWLSGGKLPWMSNLKDHRYVKECKEYYMKNLHELVNYCFGKNDNKTNLKPKATQTTKPVVDRKKISPNVPHGIVEVLQYIANLEFTEEPDYHLLKKILENGIEKSGERSDGTFNFNSSSRRSNITVGSKSPLKRKAEDNQDKGDTLSNAKESPKRTRRLVRAKTGNVLKKARSVPTTLTPQKGNTEQSPQKTPFNNPTPQMLELLKKMKEKKLNLKYK</sequence>
<evidence type="ECO:0000259" key="6">
    <source>
        <dbReference type="PROSITE" id="PS50011"/>
    </source>
</evidence>
<dbReference type="SMART" id="SM00220">
    <property type="entry name" value="S_TKc"/>
    <property type="match status" value="1"/>
</dbReference>
<accession>A0A443RQ47</accession>
<dbReference type="InterPro" id="IPR050235">
    <property type="entry name" value="CK1_Ser-Thr_kinase"/>
</dbReference>
<dbReference type="PROSITE" id="PS00108">
    <property type="entry name" value="PROTEIN_KINASE_ST"/>
    <property type="match status" value="1"/>
</dbReference>
<reference evidence="7 8" key="1">
    <citation type="journal article" date="2018" name="Gigascience">
        <title>Genomes of trombidid mites reveal novel predicted allergens and laterally-transferred genes associated with secondary metabolism.</title>
        <authorList>
            <person name="Dong X."/>
            <person name="Chaisiri K."/>
            <person name="Xia D."/>
            <person name="Armstrong S.D."/>
            <person name="Fang Y."/>
            <person name="Donnelly M.J."/>
            <person name="Kadowaki T."/>
            <person name="McGarry J.W."/>
            <person name="Darby A.C."/>
            <person name="Makepeace B.L."/>
        </authorList>
    </citation>
    <scope>NUCLEOTIDE SEQUENCE [LARGE SCALE GENOMIC DNA]</scope>
    <source>
        <strain evidence="7">UoL-WK</strain>
    </source>
</reference>
<dbReference type="PROSITE" id="PS00107">
    <property type="entry name" value="PROTEIN_KINASE_ATP"/>
    <property type="match status" value="1"/>
</dbReference>
<dbReference type="GO" id="GO:0005524">
    <property type="term" value="F:ATP binding"/>
    <property type="evidence" value="ECO:0007669"/>
    <property type="project" value="UniProtKB-UniRule"/>
</dbReference>
<dbReference type="InterPro" id="IPR011009">
    <property type="entry name" value="Kinase-like_dom_sf"/>
</dbReference>
<feature type="compositionally biased region" description="Low complexity" evidence="5">
    <location>
        <begin position="409"/>
        <end position="419"/>
    </location>
</feature>
<dbReference type="PROSITE" id="PS50011">
    <property type="entry name" value="PROTEIN_KINASE_DOM"/>
    <property type="match status" value="1"/>
</dbReference>
<evidence type="ECO:0000313" key="8">
    <source>
        <dbReference type="Proteomes" id="UP000285301"/>
    </source>
</evidence>
<feature type="compositionally biased region" description="Polar residues" evidence="5">
    <location>
        <begin position="470"/>
        <end position="494"/>
    </location>
</feature>
<evidence type="ECO:0000313" key="7">
    <source>
        <dbReference type="EMBL" id="RWS17404.1"/>
    </source>
</evidence>
<dbReference type="InterPro" id="IPR017441">
    <property type="entry name" value="Protein_kinase_ATP_BS"/>
</dbReference>
<dbReference type="Gene3D" id="1.10.510.10">
    <property type="entry name" value="Transferase(Phosphotransferase) domain 1"/>
    <property type="match status" value="1"/>
</dbReference>
<dbReference type="InterPro" id="IPR008271">
    <property type="entry name" value="Ser/Thr_kinase_AS"/>
</dbReference>
<evidence type="ECO:0000256" key="3">
    <source>
        <dbReference type="ARBA" id="ARBA00022840"/>
    </source>
</evidence>
<dbReference type="PANTHER" id="PTHR11909">
    <property type="entry name" value="CASEIN KINASE-RELATED"/>
    <property type="match status" value="1"/>
</dbReference>
<keyword evidence="7" id="KW-0418">Kinase</keyword>
<comment type="caution">
    <text evidence="7">The sequence shown here is derived from an EMBL/GenBank/DDBJ whole genome shotgun (WGS) entry which is preliminary data.</text>
</comment>
<dbReference type="EC" id="2.7.11.1" evidence="1"/>
<proteinExistence type="predicted"/>
<feature type="region of interest" description="Disordered" evidence="5">
    <location>
        <begin position="401"/>
        <end position="494"/>
    </location>
</feature>
<feature type="compositionally biased region" description="Basic and acidic residues" evidence="5">
    <location>
        <begin position="430"/>
        <end position="440"/>
    </location>
</feature>
<evidence type="ECO:0000256" key="2">
    <source>
        <dbReference type="ARBA" id="ARBA00022741"/>
    </source>
</evidence>
<dbReference type="GO" id="GO:0004674">
    <property type="term" value="F:protein serine/threonine kinase activity"/>
    <property type="evidence" value="ECO:0007669"/>
    <property type="project" value="UniProtKB-EC"/>
</dbReference>
<dbReference type="InterPro" id="IPR000719">
    <property type="entry name" value="Prot_kinase_dom"/>
</dbReference>
<feature type="binding site" evidence="4">
    <location>
        <position position="85"/>
    </location>
    <ligand>
        <name>ATP</name>
        <dbReference type="ChEBI" id="CHEBI:30616"/>
    </ligand>
</feature>
<protein>
    <recommendedName>
        <fullName evidence="1">non-specific serine/threonine protein kinase</fullName>
        <ecNumber evidence="1">2.7.11.1</ecNumber>
    </recommendedName>
</protein>
<feature type="domain" description="Protein kinase" evidence="6">
    <location>
        <begin position="48"/>
        <end position="356"/>
    </location>
</feature>
<keyword evidence="3 4" id="KW-0067">ATP-binding</keyword>
<dbReference type="EMBL" id="NCKU01000082">
    <property type="protein sequence ID" value="RWS17404.1"/>
    <property type="molecule type" value="Genomic_DNA"/>
</dbReference>
<dbReference type="AlphaFoldDB" id="A0A443RQ47"/>
<name>A0A443RQ47_9ACAR</name>
<keyword evidence="8" id="KW-1185">Reference proteome</keyword>
<organism evidence="7 8">
    <name type="scientific">Dinothrombium tinctorium</name>
    <dbReference type="NCBI Taxonomy" id="1965070"/>
    <lineage>
        <taxon>Eukaryota</taxon>
        <taxon>Metazoa</taxon>
        <taxon>Ecdysozoa</taxon>
        <taxon>Arthropoda</taxon>
        <taxon>Chelicerata</taxon>
        <taxon>Arachnida</taxon>
        <taxon>Acari</taxon>
        <taxon>Acariformes</taxon>
        <taxon>Trombidiformes</taxon>
        <taxon>Prostigmata</taxon>
        <taxon>Anystina</taxon>
        <taxon>Parasitengona</taxon>
        <taxon>Trombidioidea</taxon>
        <taxon>Trombidiidae</taxon>
        <taxon>Dinothrombium</taxon>
    </lineage>
</organism>